<dbReference type="PANTHER" id="PTHR24322:SF736">
    <property type="entry name" value="RETINOL DEHYDROGENASE 10"/>
    <property type="match status" value="1"/>
</dbReference>
<dbReference type="PROSITE" id="PS00061">
    <property type="entry name" value="ADH_SHORT"/>
    <property type="match status" value="1"/>
</dbReference>
<dbReference type="GO" id="GO:0016616">
    <property type="term" value="F:oxidoreductase activity, acting on the CH-OH group of donors, NAD or NADP as acceptor"/>
    <property type="evidence" value="ECO:0007669"/>
    <property type="project" value="TreeGrafter"/>
</dbReference>
<name>A0A375CR87_9BURK</name>
<dbReference type="PRINTS" id="PR00081">
    <property type="entry name" value="GDHRDH"/>
</dbReference>
<sequence>MDSFHNKVAVITGGASGFGKAFARTGAALGMKLVLADIDQDALDAEVAELKTVGATVIGKRTDVSKSGDVQALADAAMAAFGEVNLLFNNAGVAPGGLVWERSEEDWNWALGVNLHGVIHGLRIFTPLMLAAAAADSDYRGHIVNTASMAGLVTAPMLGPYCVTKHAVVALSESLHFDLGLMTEQVHCSVLCPSFVATGISRSDRNHSADGASQVAPSRAQLAAQSRLVQGIAAGTIGAEDVARITFDGIRDQRFYVFPHPGTTEGVRRRFDAILNARNPADPFGEHPQNRAALVATLTVS</sequence>
<dbReference type="AlphaFoldDB" id="A0A375CR87"/>
<gene>
    <name evidence="4" type="ORF">CBM2589_U20021</name>
</gene>
<reference evidence="5" key="1">
    <citation type="submission" date="2018-01" db="EMBL/GenBank/DDBJ databases">
        <authorList>
            <person name="Gaut B.S."/>
            <person name="Morton B.R."/>
            <person name="Clegg M.T."/>
            <person name="Duvall M.R."/>
        </authorList>
    </citation>
    <scope>NUCLEOTIDE SEQUENCE [LARGE SCALE GENOMIC DNA]</scope>
</reference>
<organism evidence="4 5">
    <name type="scientific">Cupriavidus taiwanensis</name>
    <dbReference type="NCBI Taxonomy" id="164546"/>
    <lineage>
        <taxon>Bacteria</taxon>
        <taxon>Pseudomonadati</taxon>
        <taxon>Pseudomonadota</taxon>
        <taxon>Betaproteobacteria</taxon>
        <taxon>Burkholderiales</taxon>
        <taxon>Burkholderiaceae</taxon>
        <taxon>Cupriavidus</taxon>
    </lineage>
</organism>
<dbReference type="PANTHER" id="PTHR24322">
    <property type="entry name" value="PKSB"/>
    <property type="match status" value="1"/>
</dbReference>
<keyword evidence="2" id="KW-0560">Oxidoreductase</keyword>
<evidence type="ECO:0000313" key="5">
    <source>
        <dbReference type="Proteomes" id="UP000256297"/>
    </source>
</evidence>
<dbReference type="CDD" id="cd05233">
    <property type="entry name" value="SDR_c"/>
    <property type="match status" value="1"/>
</dbReference>
<dbReference type="PRINTS" id="PR00080">
    <property type="entry name" value="SDRFAMILY"/>
</dbReference>
<evidence type="ECO:0000313" key="4">
    <source>
        <dbReference type="EMBL" id="SOY77955.1"/>
    </source>
</evidence>
<evidence type="ECO:0008006" key="6">
    <source>
        <dbReference type="Google" id="ProtNLM"/>
    </source>
</evidence>
<evidence type="ECO:0000256" key="2">
    <source>
        <dbReference type="ARBA" id="ARBA00023002"/>
    </source>
</evidence>
<accession>A0A375CR87</accession>
<evidence type="ECO:0000256" key="1">
    <source>
        <dbReference type="ARBA" id="ARBA00006484"/>
    </source>
</evidence>
<dbReference type="InterPro" id="IPR002347">
    <property type="entry name" value="SDR_fam"/>
</dbReference>
<comment type="similarity">
    <text evidence="1 3">Belongs to the short-chain dehydrogenases/reductases (SDR) family.</text>
</comment>
<dbReference type="InterPro" id="IPR020904">
    <property type="entry name" value="Sc_DH/Rdtase_CS"/>
</dbReference>
<comment type="caution">
    <text evidence="4">The sequence shown here is derived from an EMBL/GenBank/DDBJ whole genome shotgun (WGS) entry which is preliminary data.</text>
</comment>
<proteinExistence type="inferred from homology"/>
<dbReference type="RefSeq" id="WP_116343144.1">
    <property type="nucleotide sequence ID" value="NZ_OFSP01000079.1"/>
</dbReference>
<dbReference type="Gene3D" id="3.40.50.720">
    <property type="entry name" value="NAD(P)-binding Rossmann-like Domain"/>
    <property type="match status" value="1"/>
</dbReference>
<evidence type="ECO:0000256" key="3">
    <source>
        <dbReference type="RuleBase" id="RU000363"/>
    </source>
</evidence>
<dbReference type="EMBL" id="OFSP01000079">
    <property type="protein sequence ID" value="SOY77955.1"/>
    <property type="molecule type" value="Genomic_DNA"/>
</dbReference>
<dbReference type="InterPro" id="IPR036291">
    <property type="entry name" value="NAD(P)-bd_dom_sf"/>
</dbReference>
<dbReference type="Pfam" id="PF00106">
    <property type="entry name" value="adh_short"/>
    <property type="match status" value="1"/>
</dbReference>
<dbReference type="NCBIfam" id="NF004843">
    <property type="entry name" value="PRK06194.1"/>
    <property type="match status" value="1"/>
</dbReference>
<dbReference type="SUPFAM" id="SSF51735">
    <property type="entry name" value="NAD(P)-binding Rossmann-fold domains"/>
    <property type="match status" value="1"/>
</dbReference>
<protein>
    <recommendedName>
        <fullName evidence="6">OXIDOREDUCTASE DEHYDROGENASE</fullName>
    </recommendedName>
</protein>
<dbReference type="Proteomes" id="UP000256297">
    <property type="component" value="Unassembled WGS sequence"/>
</dbReference>